<evidence type="ECO:0000313" key="5">
    <source>
        <dbReference type="WBParaSite" id="Pan_g13824.t1"/>
    </source>
</evidence>
<feature type="transmembrane region" description="Helical" evidence="2">
    <location>
        <begin position="156"/>
        <end position="179"/>
    </location>
</feature>
<evidence type="ECO:0000256" key="3">
    <source>
        <dbReference type="SAM" id="SignalP"/>
    </source>
</evidence>
<name>A0A7E4UXL0_PANRE</name>
<dbReference type="WBParaSite" id="Pan_g13824.t1">
    <property type="protein sequence ID" value="Pan_g13824.t1"/>
    <property type="gene ID" value="Pan_g13824"/>
</dbReference>
<feature type="region of interest" description="Disordered" evidence="1">
    <location>
        <begin position="220"/>
        <end position="250"/>
    </location>
</feature>
<reference evidence="5" key="2">
    <citation type="submission" date="2020-10" db="UniProtKB">
        <authorList>
            <consortium name="WormBaseParasite"/>
        </authorList>
    </citation>
    <scope>IDENTIFICATION</scope>
</reference>
<dbReference type="Proteomes" id="UP000492821">
    <property type="component" value="Unassembled WGS sequence"/>
</dbReference>
<feature type="compositionally biased region" description="Polar residues" evidence="1">
    <location>
        <begin position="297"/>
        <end position="313"/>
    </location>
</feature>
<keyword evidence="2" id="KW-0472">Membrane</keyword>
<keyword evidence="2" id="KW-0812">Transmembrane</keyword>
<reference evidence="4" key="1">
    <citation type="journal article" date="2013" name="Genetics">
        <title>The draft genome and transcriptome of Panagrellus redivivus are shaped by the harsh demands of a free-living lifestyle.</title>
        <authorList>
            <person name="Srinivasan J."/>
            <person name="Dillman A.R."/>
            <person name="Macchietto M.G."/>
            <person name="Heikkinen L."/>
            <person name="Lakso M."/>
            <person name="Fracchia K.M."/>
            <person name="Antoshechkin I."/>
            <person name="Mortazavi A."/>
            <person name="Wong G."/>
            <person name="Sternberg P.W."/>
        </authorList>
    </citation>
    <scope>NUCLEOTIDE SEQUENCE [LARGE SCALE GENOMIC DNA]</scope>
    <source>
        <strain evidence="4">MT8872</strain>
    </source>
</reference>
<evidence type="ECO:0000256" key="2">
    <source>
        <dbReference type="SAM" id="Phobius"/>
    </source>
</evidence>
<feature type="chain" id="PRO_5028994080" evidence="3">
    <location>
        <begin position="20"/>
        <end position="342"/>
    </location>
</feature>
<protein>
    <submittedName>
        <fullName evidence="5">CUB domain-containing protein</fullName>
    </submittedName>
</protein>
<organism evidence="4 5">
    <name type="scientific">Panagrellus redivivus</name>
    <name type="common">Microworm</name>
    <dbReference type="NCBI Taxonomy" id="6233"/>
    <lineage>
        <taxon>Eukaryota</taxon>
        <taxon>Metazoa</taxon>
        <taxon>Ecdysozoa</taxon>
        <taxon>Nematoda</taxon>
        <taxon>Chromadorea</taxon>
        <taxon>Rhabditida</taxon>
        <taxon>Tylenchina</taxon>
        <taxon>Panagrolaimomorpha</taxon>
        <taxon>Panagrolaimoidea</taxon>
        <taxon>Panagrolaimidae</taxon>
        <taxon>Panagrellus</taxon>
    </lineage>
</organism>
<accession>A0A7E4UXL0</accession>
<dbReference type="AlphaFoldDB" id="A0A7E4UXL0"/>
<sequence>MWLFVNAFIISAVICFGHAEVKLMLNKNVTVAFGGNELIIQIDKREEMGSFVIVCFSLTPDFGDCNQYPQGYTSAAIGAFEDRHVWKLDRRLGKITSSGFHASICGDIVFERDGTINVLVVEMLYGISVSLLNAEIPIATTTSVRRKEDTNNKATISIIIAVVILILLVVIASAALLYYCWYKKKSSTSVPVSTVHQTSDGFCEPEEPLRPIATKASALPPVKRPALVPSTTTSTTRVSEEKPRLDIAAKPAPATSVLPAGCVLPTPAQLPTPGATARQKLEKSKVSKKSRRHDSITSKTTQSNKPMEPSSPSLEHGDDSVQNTSKPVSGSTRSISRVQRFG</sequence>
<feature type="compositionally biased region" description="Basic and acidic residues" evidence="1">
    <location>
        <begin position="238"/>
        <end position="247"/>
    </location>
</feature>
<keyword evidence="2" id="KW-1133">Transmembrane helix</keyword>
<evidence type="ECO:0000256" key="1">
    <source>
        <dbReference type="SAM" id="MobiDB-lite"/>
    </source>
</evidence>
<keyword evidence="4" id="KW-1185">Reference proteome</keyword>
<evidence type="ECO:0000313" key="4">
    <source>
        <dbReference type="Proteomes" id="UP000492821"/>
    </source>
</evidence>
<feature type="signal peptide" evidence="3">
    <location>
        <begin position="1"/>
        <end position="19"/>
    </location>
</feature>
<feature type="compositionally biased region" description="Polar residues" evidence="1">
    <location>
        <begin position="320"/>
        <end position="342"/>
    </location>
</feature>
<proteinExistence type="predicted"/>
<feature type="region of interest" description="Disordered" evidence="1">
    <location>
        <begin position="268"/>
        <end position="342"/>
    </location>
</feature>
<keyword evidence="3" id="KW-0732">Signal</keyword>